<evidence type="ECO:0000313" key="5">
    <source>
        <dbReference type="EMBL" id="CUH83243.1"/>
    </source>
</evidence>
<dbReference type="OrthoDB" id="9769567at2"/>
<dbReference type="STRING" id="340021.TM5383_00428"/>
<keyword evidence="3" id="KW-0479">Metal-binding</keyword>
<dbReference type="PANTHER" id="PTHR30006:SF15">
    <property type="entry name" value="IRON-UTILIZATION PERIPLASMIC PROTEIN"/>
    <property type="match status" value="1"/>
</dbReference>
<keyword evidence="2 4" id="KW-0732">Signal</keyword>
<name>A0A0N7M1G5_9RHOB</name>
<dbReference type="EMBL" id="CYSF01000002">
    <property type="protein sequence ID" value="CUH83243.1"/>
    <property type="molecule type" value="Genomic_DNA"/>
</dbReference>
<dbReference type="SUPFAM" id="SSF53850">
    <property type="entry name" value="Periplasmic binding protein-like II"/>
    <property type="match status" value="1"/>
</dbReference>
<protein>
    <submittedName>
        <fullName evidence="5">Iron uptake protein A1</fullName>
    </submittedName>
</protein>
<dbReference type="InterPro" id="IPR026045">
    <property type="entry name" value="Ferric-bd"/>
</dbReference>
<accession>A0A0N7M1G5</accession>
<dbReference type="RefSeq" id="WP_058317393.1">
    <property type="nucleotide sequence ID" value="NZ_CYSF01000002.1"/>
</dbReference>
<dbReference type="Gene3D" id="3.40.190.10">
    <property type="entry name" value="Periplasmic binding protein-like II"/>
    <property type="match status" value="2"/>
</dbReference>
<sequence length="337" mass="36964">MLTKKTLLPLLPLAVAATSAHAEGEVNVYSYRQPELIKPLTDAFTEETGIKVNVAYLKKGMVERLQAEGDRSPADLVFTVDISRLAAVVNAGVTQPVTSDVLEANVPDIYHDPDGHWWGLTTRARIVYASKDRVAEGEITTYEDLADPKWKGRICTRSGTHPYTIALASAVIHHHGEEAAKTWLEGVKANLARKPQGNDRAQVKAIWSGECDISLGNTYYMGKMLKDPDQKAWAESVKITFPTFENAGTHVNISGVAMTKAAPNRDNALKMMEFLTSQKAQEVYADANFEYPIAPGSEANELVQSWGAFTADDVNLMDLAAQRATALKLVEQVDFDN</sequence>
<evidence type="ECO:0000256" key="4">
    <source>
        <dbReference type="SAM" id="SignalP"/>
    </source>
</evidence>
<dbReference type="CDD" id="cd13542">
    <property type="entry name" value="PBP2_FutA1_ilke"/>
    <property type="match status" value="1"/>
</dbReference>
<feature type="binding site" evidence="3">
    <location>
        <position position="220"/>
    </location>
    <ligand>
        <name>Fe cation</name>
        <dbReference type="ChEBI" id="CHEBI:24875"/>
    </ligand>
</feature>
<evidence type="ECO:0000256" key="3">
    <source>
        <dbReference type="PIRSR" id="PIRSR002825-1"/>
    </source>
</evidence>
<dbReference type="GO" id="GO:0046872">
    <property type="term" value="F:metal ion binding"/>
    <property type="evidence" value="ECO:0007669"/>
    <property type="project" value="UniProtKB-KW"/>
</dbReference>
<keyword evidence="6" id="KW-1185">Reference proteome</keyword>
<feature type="signal peptide" evidence="4">
    <location>
        <begin position="1"/>
        <end position="22"/>
    </location>
</feature>
<dbReference type="GO" id="GO:0030288">
    <property type="term" value="C:outer membrane-bounded periplasmic space"/>
    <property type="evidence" value="ECO:0007669"/>
    <property type="project" value="TreeGrafter"/>
</dbReference>
<organism evidence="5 6">
    <name type="scientific">Thalassovita mediterranea</name>
    <dbReference type="NCBI Taxonomy" id="340021"/>
    <lineage>
        <taxon>Bacteria</taxon>
        <taxon>Pseudomonadati</taxon>
        <taxon>Pseudomonadota</taxon>
        <taxon>Alphaproteobacteria</taxon>
        <taxon>Rhodobacterales</taxon>
        <taxon>Roseobacteraceae</taxon>
        <taxon>Thalassovita</taxon>
    </lineage>
</organism>
<dbReference type="AlphaFoldDB" id="A0A0N7M1G5"/>
<dbReference type="Pfam" id="PF13343">
    <property type="entry name" value="SBP_bac_6"/>
    <property type="match status" value="1"/>
</dbReference>
<evidence type="ECO:0000256" key="2">
    <source>
        <dbReference type="ARBA" id="ARBA00022729"/>
    </source>
</evidence>
<dbReference type="PIRSF" id="PIRSF002825">
    <property type="entry name" value="CfbpA"/>
    <property type="match status" value="1"/>
</dbReference>
<keyword evidence="3" id="KW-0408">Iron</keyword>
<feature type="chain" id="PRO_5006015787" evidence="4">
    <location>
        <begin position="23"/>
        <end position="337"/>
    </location>
</feature>
<proteinExistence type="inferred from homology"/>
<evidence type="ECO:0000313" key="6">
    <source>
        <dbReference type="Proteomes" id="UP000051681"/>
    </source>
</evidence>
<feature type="binding site" evidence="3">
    <location>
        <position position="219"/>
    </location>
    <ligand>
        <name>Fe cation</name>
        <dbReference type="ChEBI" id="CHEBI:24875"/>
    </ligand>
</feature>
<evidence type="ECO:0000256" key="1">
    <source>
        <dbReference type="ARBA" id="ARBA00008520"/>
    </source>
</evidence>
<dbReference type="PANTHER" id="PTHR30006">
    <property type="entry name" value="THIAMINE-BINDING PERIPLASMIC PROTEIN-RELATED"/>
    <property type="match status" value="1"/>
</dbReference>
<reference evidence="5 6" key="1">
    <citation type="submission" date="2015-09" db="EMBL/GenBank/DDBJ databases">
        <authorList>
            <consortium name="Swine Surveillance"/>
        </authorList>
    </citation>
    <scope>NUCLEOTIDE SEQUENCE [LARGE SCALE GENOMIC DNA]</scope>
    <source>
        <strain evidence="5 6">CECT 8383</strain>
    </source>
</reference>
<gene>
    <name evidence="5" type="primary">futA1</name>
    <name evidence="5" type="ORF">TM5383_00428</name>
</gene>
<dbReference type="Proteomes" id="UP000051681">
    <property type="component" value="Unassembled WGS sequence"/>
</dbReference>
<comment type="similarity">
    <text evidence="1">Belongs to the bacterial solute-binding protein 1 family.</text>
</comment>